<dbReference type="InterPro" id="IPR050628">
    <property type="entry name" value="SNF2_RAD54_helicase_TF"/>
</dbReference>
<feature type="compositionally biased region" description="Acidic residues" evidence="6">
    <location>
        <begin position="103"/>
        <end position="114"/>
    </location>
</feature>
<dbReference type="InterPro" id="IPR027417">
    <property type="entry name" value="P-loop_NTPase"/>
</dbReference>
<dbReference type="Pfam" id="PF00145">
    <property type="entry name" value="DNA_methylase"/>
    <property type="match status" value="1"/>
</dbReference>
<feature type="compositionally biased region" description="Acidic residues" evidence="6">
    <location>
        <begin position="147"/>
        <end position="164"/>
    </location>
</feature>
<dbReference type="SUPFAM" id="SSF53335">
    <property type="entry name" value="S-adenosyl-L-methionine-dependent methyltransferases"/>
    <property type="match status" value="1"/>
</dbReference>
<protein>
    <recommendedName>
        <fullName evidence="7">Helicase ATP-binding domain-containing protein</fullName>
    </recommendedName>
</protein>
<dbReference type="SMART" id="SM00487">
    <property type="entry name" value="DEXDc"/>
    <property type="match status" value="1"/>
</dbReference>
<dbReference type="GO" id="GO:0008094">
    <property type="term" value="F:ATP-dependent activity, acting on DNA"/>
    <property type="evidence" value="ECO:0007669"/>
    <property type="project" value="TreeGrafter"/>
</dbReference>
<name>A0A1Z5K7D2_FISSO</name>
<evidence type="ECO:0000256" key="2">
    <source>
        <dbReference type="ARBA" id="ARBA00022679"/>
    </source>
</evidence>
<dbReference type="GO" id="GO:0016787">
    <property type="term" value="F:hydrolase activity"/>
    <property type="evidence" value="ECO:0007669"/>
    <property type="project" value="UniProtKB-KW"/>
</dbReference>
<organism evidence="8 9">
    <name type="scientific">Fistulifera solaris</name>
    <name type="common">Oleaginous diatom</name>
    <dbReference type="NCBI Taxonomy" id="1519565"/>
    <lineage>
        <taxon>Eukaryota</taxon>
        <taxon>Sar</taxon>
        <taxon>Stramenopiles</taxon>
        <taxon>Ochrophyta</taxon>
        <taxon>Bacillariophyta</taxon>
        <taxon>Bacillariophyceae</taxon>
        <taxon>Bacillariophycidae</taxon>
        <taxon>Naviculales</taxon>
        <taxon>Naviculaceae</taxon>
        <taxon>Fistulifera</taxon>
    </lineage>
</organism>
<evidence type="ECO:0000256" key="1">
    <source>
        <dbReference type="ARBA" id="ARBA00022603"/>
    </source>
</evidence>
<dbReference type="InterPro" id="IPR029063">
    <property type="entry name" value="SAM-dependent_MTases_sf"/>
</dbReference>
<dbReference type="SUPFAM" id="SSF52540">
    <property type="entry name" value="P-loop containing nucleoside triphosphate hydrolases"/>
    <property type="match status" value="2"/>
</dbReference>
<dbReference type="Gene3D" id="3.40.50.10810">
    <property type="entry name" value="Tandem AAA-ATPase domain"/>
    <property type="match status" value="2"/>
</dbReference>
<keyword evidence="3" id="KW-0547">Nucleotide-binding</keyword>
<evidence type="ECO:0000313" key="8">
    <source>
        <dbReference type="EMBL" id="GAX22139.1"/>
    </source>
</evidence>
<comment type="caution">
    <text evidence="8">The sequence shown here is derived from an EMBL/GenBank/DDBJ whole genome shotgun (WGS) entry which is preliminary data.</text>
</comment>
<dbReference type="PANTHER" id="PTHR45626">
    <property type="entry name" value="TRANSCRIPTION TERMINATION FACTOR 2-RELATED"/>
    <property type="match status" value="1"/>
</dbReference>
<gene>
    <name evidence="8" type="ORF">FisN_39Lh004</name>
</gene>
<dbReference type="InterPro" id="IPR014001">
    <property type="entry name" value="Helicase_ATP-bd"/>
</dbReference>
<proteinExistence type="predicted"/>
<dbReference type="InterPro" id="IPR047365">
    <property type="entry name" value="Tudor_AtPTM-like"/>
</dbReference>
<dbReference type="OrthoDB" id="423221at2759"/>
<dbReference type="GO" id="GO:0005524">
    <property type="term" value="F:ATP binding"/>
    <property type="evidence" value="ECO:0007669"/>
    <property type="project" value="UniProtKB-KW"/>
</dbReference>
<dbReference type="CDD" id="cd20401">
    <property type="entry name" value="Tudor_AtPTM-like"/>
    <property type="match status" value="1"/>
</dbReference>
<dbReference type="CDD" id="cd18793">
    <property type="entry name" value="SF2_C_SNF"/>
    <property type="match status" value="1"/>
</dbReference>
<evidence type="ECO:0000256" key="3">
    <source>
        <dbReference type="ARBA" id="ARBA00022741"/>
    </source>
</evidence>
<feature type="region of interest" description="Disordered" evidence="6">
    <location>
        <begin position="61"/>
        <end position="228"/>
    </location>
</feature>
<evidence type="ECO:0000256" key="6">
    <source>
        <dbReference type="SAM" id="MobiDB-lite"/>
    </source>
</evidence>
<dbReference type="Pfam" id="PF21743">
    <property type="entry name" value="PTM_DIR17_Tudor"/>
    <property type="match status" value="1"/>
</dbReference>
<evidence type="ECO:0000256" key="5">
    <source>
        <dbReference type="ARBA" id="ARBA00022840"/>
    </source>
</evidence>
<dbReference type="GO" id="GO:0008168">
    <property type="term" value="F:methyltransferase activity"/>
    <property type="evidence" value="ECO:0007669"/>
    <property type="project" value="UniProtKB-KW"/>
</dbReference>
<feature type="compositionally biased region" description="Basic residues" evidence="6">
    <location>
        <begin position="181"/>
        <end position="200"/>
    </location>
</feature>
<evidence type="ECO:0000259" key="7">
    <source>
        <dbReference type="SMART" id="SM00487"/>
    </source>
</evidence>
<dbReference type="Pfam" id="PF00176">
    <property type="entry name" value="SNF2-rel_dom"/>
    <property type="match status" value="2"/>
</dbReference>
<keyword evidence="2" id="KW-0808">Transferase</keyword>
<feature type="region of interest" description="Disordered" evidence="6">
    <location>
        <begin position="666"/>
        <end position="689"/>
    </location>
</feature>
<feature type="domain" description="Helicase ATP-binding" evidence="7">
    <location>
        <begin position="1271"/>
        <end position="1636"/>
    </location>
</feature>
<dbReference type="InterPro" id="IPR049730">
    <property type="entry name" value="SNF2/RAD54-like_C"/>
</dbReference>
<dbReference type="InterPro" id="IPR001525">
    <property type="entry name" value="C5_MeTfrase"/>
</dbReference>
<dbReference type="InterPro" id="IPR038718">
    <property type="entry name" value="SNF2-like_sf"/>
</dbReference>
<keyword evidence="1" id="KW-0489">Methyltransferase</keyword>
<evidence type="ECO:0000256" key="4">
    <source>
        <dbReference type="ARBA" id="ARBA00022801"/>
    </source>
</evidence>
<feature type="compositionally biased region" description="Basic and acidic residues" evidence="6">
    <location>
        <begin position="124"/>
        <end position="137"/>
    </location>
</feature>
<dbReference type="PANTHER" id="PTHR45626:SF26">
    <property type="entry name" value="FAMILY HELICASE, PUTATIVE (AFU_ORTHOLOGUE AFUA_2G09120)-RELATED"/>
    <property type="match status" value="1"/>
</dbReference>
<dbReference type="Gene3D" id="3.40.50.150">
    <property type="entry name" value="Vaccinia Virus protein VP39"/>
    <property type="match status" value="1"/>
</dbReference>
<dbReference type="EMBL" id="BDSP01000178">
    <property type="protein sequence ID" value="GAX22139.1"/>
    <property type="molecule type" value="Genomic_DNA"/>
</dbReference>
<sequence>MSDKENIISFPIGTAIRKQFGDEWFEGVIDEYAAPWYHVTYTDGDHEDMTLQEVQMCLKRKSTQESEQQHSKRSKLVVREEEEETGGRSRRAVSKVVSYKEDDFTEDENEEEESDRPKNKKSIKSREKNKDGEKMSDVDEVSSAASEDLDVDVSFDSDVEEEEVFAPPRKGRKSDTSQIKEKKKASPPKRKAAPRKSTAHKSKDPNEYSTSDVSNRILKSPYTAGDGLPPLCEPQDMFDDMIARLSTEVDVTCLHNKEFRVATMCSGTESPLLAADMISNALWQHHNVRLHWMHVFSCEIEPFKQAYIERNFQPPLLFRDIRELGKAQATTAYGALRDVPLDVDVLIAGTSCVDYSNLNNSKKELDDLGESGQTFHGMIKWIERAMPQIILLENVSGAPWDEKVRLLSELGYAATFTRIDTKLYYIPQTRQRGYLFAIRSSKKENDPRLEKWTNLVKSLKRPASASLDAFMLPNDDPRVLRGRAKLTAESLNASGENRAGRTDWTKCETRHQRCRSTEQLGDKRPLTEWSETTAVTMPGFAWNDWTGAQVNRIHDLMDINTLRMAQLDMDCTYKTMVWNVSQNVDRDTMGRLGLCQCLTPDGVFYVSNRGGPLVGEELLLLQGIPVDDLLLTKESEDNLKDLAGNAMSSTVVGACLLSALIAGHESSGRKSSTTDKAPLVPRPLMTPSPESITQQFGTYETVSVPLKPLQTTFGWKEFMEQAHSSARLCVSEGSEQSIPFASLDLDQEHLLRCRDCGHSCSSKASRGKFEEHSLEPWVDDTPRTPPHFFLQKLRQMLPMTLTLAGMDLESAWAIDEEWAKTWNMSAAGEFRLAKISRSVQWKAIFTSSTNARLELLLGKKPVWLLFSSKSQHPLARMHVIHSNLTEGTWQICLPQEVHLELQIRGHSGETIESWRRRMGLQGKYLTEVQFEYVEISDLSGHSFGIDGLYRALPKCGGACGSMHKKITNNDSDEELYFFLESGRRSLPDADYFVIAPTCHRTCDGEYRETLIRLDPSYRPTFFENSNDGHACRNVSAFAYDWRTLPRSTIVLCSQEVVVSTPACLRVPRGDWKLCPELIDCQIPSDMIPDFCRAAQVNLNKSQRLLQQLAFCLFRLELPPMLNDWLAVISEGPIDSDIACAACAPRLPSIQWRRVKIGKTIRFEALEDGQEGAAYERALKNRPQPWLLRLLQDDNSHVSLKIGCNPLSLVEQALGSFPADSLLRRQLLQHQSASVRYDWRVVQHVEQSMGNFSKLRIKSNKLDASAAQPPHFKLHLRPEQLRSLMWMLDQETGGKVFYEEEVVEAILPTLLWRAEGRVRRPVAIRGGIVADEVGYGKTAITLGLIDSAVQTPEPPDEYRNGFLALKATLVLVPSTLTGQWPSEIRKFLGTSKKVITIKDMASFNKLTVSELQTADIVVVGFNVLSGEKYFTRLARFCGVNPGSLPKGNIGGRRFAAVYKQCLQALRHQVEQLKTDCAAVFSAICKAADQSTAAEESLVTMDKKKSAYKEHKAGKLDESVYKVEKSERDPWEIGRGKISYIRMKSPPLEMFFWNRIVVDEFSYLEKKDRNRTLTLMQELKASYRWCLSGTPPHANFNDVRALANLLGVHLGIDEYLPGTKITKNSRKENTGLESLSQFLEVRTMQWHERRHLHAQTFLDAFVRQNIAEIDEIPYQEHILGVDLAAAERAIYLELETHLKSLEMDNKRAKKSNKSSIGDRDSRMQLAIINAETAEEALLKCCCHFNLSNGLKRANAKETLMDIIRIRQSEKSQLEQHIKEALQAARRQQQRILGVNPEWANVKRTENGDIHDALDEYLRLIEQGLGVVHGADEEVNNCLLCIARASAKDFGASNATDHDEHDMELFQEIDGSDESDLFAMKLGLRNFMHRVRAMAKGLCGRSRSLRFVECIASFRKQVSDFKCLCCGKQRNSIEHMGVLSCCGHSACLDCLKTESSKSKCVDSTCKAQGITVAHVVSSQNLGLDSEDSVGKFGSKLNLLVQKTNDIIASGDKVIIFCQFDDLKATVSEILKSSGIRSLEVKGTTEKMVDTVSVFQKEKPSKEDPQVLILKMDDEQSAGLNLTNLNHAIFVHPLLAESQQNYDAYETQAIGRIRRYGQNKTVYIWRFLAKNTIDEEIFAERTKKN</sequence>
<dbReference type="GO" id="GO:0005634">
    <property type="term" value="C:nucleus"/>
    <property type="evidence" value="ECO:0007669"/>
    <property type="project" value="TreeGrafter"/>
</dbReference>
<reference evidence="8 9" key="1">
    <citation type="journal article" date="2015" name="Plant Cell">
        <title>Oil accumulation by the oleaginous diatom Fistulifera solaris as revealed by the genome and transcriptome.</title>
        <authorList>
            <person name="Tanaka T."/>
            <person name="Maeda Y."/>
            <person name="Veluchamy A."/>
            <person name="Tanaka M."/>
            <person name="Abida H."/>
            <person name="Marechal E."/>
            <person name="Bowler C."/>
            <person name="Muto M."/>
            <person name="Sunaga Y."/>
            <person name="Tanaka M."/>
            <person name="Yoshino T."/>
            <person name="Taniguchi T."/>
            <person name="Fukuda Y."/>
            <person name="Nemoto M."/>
            <person name="Matsumoto M."/>
            <person name="Wong P.S."/>
            <person name="Aburatani S."/>
            <person name="Fujibuchi W."/>
        </authorList>
    </citation>
    <scope>NUCLEOTIDE SEQUENCE [LARGE SCALE GENOMIC DNA]</scope>
    <source>
        <strain evidence="8 9">JPCC DA0580</strain>
    </source>
</reference>
<dbReference type="Gene3D" id="3.40.50.300">
    <property type="entry name" value="P-loop containing nucleotide triphosphate hydrolases"/>
    <property type="match status" value="1"/>
</dbReference>
<keyword evidence="9" id="KW-1185">Reference proteome</keyword>
<keyword evidence="4" id="KW-0378">Hydrolase</keyword>
<dbReference type="GO" id="GO:0006281">
    <property type="term" value="P:DNA repair"/>
    <property type="evidence" value="ECO:0007669"/>
    <property type="project" value="TreeGrafter"/>
</dbReference>
<evidence type="ECO:0000313" key="9">
    <source>
        <dbReference type="Proteomes" id="UP000198406"/>
    </source>
</evidence>
<dbReference type="InterPro" id="IPR000330">
    <property type="entry name" value="SNF2_N"/>
</dbReference>
<dbReference type="Proteomes" id="UP000198406">
    <property type="component" value="Unassembled WGS sequence"/>
</dbReference>
<dbReference type="GO" id="GO:0032259">
    <property type="term" value="P:methylation"/>
    <property type="evidence" value="ECO:0007669"/>
    <property type="project" value="UniProtKB-KW"/>
</dbReference>
<dbReference type="InParanoid" id="A0A1Z5K7D2"/>
<keyword evidence="5" id="KW-0067">ATP-binding</keyword>
<accession>A0A1Z5K7D2</accession>